<dbReference type="EMBL" id="FOZK01000001">
    <property type="protein sequence ID" value="SFR85388.1"/>
    <property type="molecule type" value="Genomic_DNA"/>
</dbReference>
<dbReference type="SUPFAM" id="SSF48317">
    <property type="entry name" value="Acid phosphatase/Vanadium-dependent haloperoxidase"/>
    <property type="match status" value="1"/>
</dbReference>
<dbReference type="RefSeq" id="WP_089812813.1">
    <property type="nucleotide sequence ID" value="NZ_FOZK01000001.1"/>
</dbReference>
<dbReference type="InterPro" id="IPR000326">
    <property type="entry name" value="PAP2/HPO"/>
</dbReference>
<keyword evidence="4" id="KW-1185">Reference proteome</keyword>
<dbReference type="AlphaFoldDB" id="A0A1I6K2S2"/>
<dbReference type="PANTHER" id="PTHR14969">
    <property type="entry name" value="SPHINGOSINE-1-PHOSPHATE PHOSPHOHYDROLASE"/>
    <property type="match status" value="1"/>
</dbReference>
<dbReference type="STRING" id="767519.SAMN05216559_0080"/>
<dbReference type="OrthoDB" id="10182at2157"/>
<keyword evidence="1" id="KW-0812">Transmembrane</keyword>
<evidence type="ECO:0000313" key="3">
    <source>
        <dbReference type="EMBL" id="SFR85388.1"/>
    </source>
</evidence>
<proteinExistence type="predicted"/>
<feature type="transmembrane region" description="Helical" evidence="1">
    <location>
        <begin position="220"/>
        <end position="237"/>
    </location>
</feature>
<gene>
    <name evidence="3" type="ORF">SAMN05216559_0080</name>
</gene>
<dbReference type="Proteomes" id="UP000199062">
    <property type="component" value="Unassembled WGS sequence"/>
</dbReference>
<evidence type="ECO:0000313" key="4">
    <source>
        <dbReference type="Proteomes" id="UP000199062"/>
    </source>
</evidence>
<feature type="transmembrane region" description="Helical" evidence="1">
    <location>
        <begin position="274"/>
        <end position="294"/>
    </location>
</feature>
<dbReference type="Pfam" id="PF01569">
    <property type="entry name" value="PAP2"/>
    <property type="match status" value="1"/>
</dbReference>
<keyword evidence="1" id="KW-0472">Membrane</keyword>
<feature type="transmembrane region" description="Helical" evidence="1">
    <location>
        <begin position="147"/>
        <end position="166"/>
    </location>
</feature>
<feature type="transmembrane region" description="Helical" evidence="1">
    <location>
        <begin position="61"/>
        <end position="79"/>
    </location>
</feature>
<feature type="transmembrane region" description="Helical" evidence="1">
    <location>
        <begin position="197"/>
        <end position="214"/>
    </location>
</feature>
<keyword evidence="1" id="KW-1133">Transmembrane helix</keyword>
<protein>
    <submittedName>
        <fullName evidence="3">PAP2 superfamily protein</fullName>
    </submittedName>
</protein>
<sequence>MALNGRGVGITELLHGYAEWPVLVLFALVTQLGDVWFLFALGSALYVAGERLPRWGIDRRRGLFVLGLVLAYVALIGVLKHAFMLPRPPGASEAPALGWIPAVLQPVFADIATGHGPGFPSGHALGTTMVWGGVALILDRGTRRSRLAVAGTVVALVSLSRLVLGVHYAVDVVVGVALGLLALGALYRFSDGGTEPGLVLLFAVAAGVLGLFTGFTFDSVTALGGALGAWVAWRAVAEATAAHPSSGREVMAAVAVLAVAAALFGAVYALTPGLVVAFLGAVLAGGGAVGAPALGDRLAHTRS</sequence>
<evidence type="ECO:0000256" key="1">
    <source>
        <dbReference type="SAM" id="Phobius"/>
    </source>
</evidence>
<dbReference type="Gene3D" id="1.20.144.10">
    <property type="entry name" value="Phosphatidic acid phosphatase type 2/haloperoxidase"/>
    <property type="match status" value="1"/>
</dbReference>
<evidence type="ECO:0000259" key="2">
    <source>
        <dbReference type="SMART" id="SM00014"/>
    </source>
</evidence>
<organism evidence="3 4">
    <name type="scientific">Halomicrobium zhouii</name>
    <dbReference type="NCBI Taxonomy" id="767519"/>
    <lineage>
        <taxon>Archaea</taxon>
        <taxon>Methanobacteriati</taxon>
        <taxon>Methanobacteriota</taxon>
        <taxon>Stenosarchaea group</taxon>
        <taxon>Halobacteria</taxon>
        <taxon>Halobacteriales</taxon>
        <taxon>Haloarculaceae</taxon>
        <taxon>Halomicrobium</taxon>
    </lineage>
</organism>
<dbReference type="SMART" id="SM00014">
    <property type="entry name" value="acidPPc"/>
    <property type="match status" value="1"/>
</dbReference>
<reference evidence="3 4" key="1">
    <citation type="submission" date="2016-10" db="EMBL/GenBank/DDBJ databases">
        <authorList>
            <person name="de Groot N.N."/>
        </authorList>
    </citation>
    <scope>NUCLEOTIDE SEQUENCE [LARGE SCALE GENOMIC DNA]</scope>
    <source>
        <strain evidence="3 4">CGMCC 1.10457</strain>
    </source>
</reference>
<accession>A0A1I6K2S2</accession>
<dbReference type="InterPro" id="IPR036938">
    <property type="entry name" value="PAP2/HPO_sf"/>
</dbReference>
<name>A0A1I6K2S2_9EURY</name>
<feature type="transmembrane region" description="Helical" evidence="1">
    <location>
        <begin position="172"/>
        <end position="190"/>
    </location>
</feature>
<dbReference type="PANTHER" id="PTHR14969:SF13">
    <property type="entry name" value="AT30094P"/>
    <property type="match status" value="1"/>
</dbReference>
<feature type="transmembrane region" description="Helical" evidence="1">
    <location>
        <begin position="20"/>
        <end position="49"/>
    </location>
</feature>
<feature type="transmembrane region" description="Helical" evidence="1">
    <location>
        <begin position="121"/>
        <end position="138"/>
    </location>
</feature>
<feature type="domain" description="Phosphatidic acid phosphatase type 2/haloperoxidase" evidence="2">
    <location>
        <begin position="61"/>
        <end position="187"/>
    </location>
</feature>
<feature type="transmembrane region" description="Helical" evidence="1">
    <location>
        <begin position="249"/>
        <end position="268"/>
    </location>
</feature>